<dbReference type="PANTHER" id="PTHR36981">
    <property type="entry name" value="ZGC:195170"/>
    <property type="match status" value="1"/>
</dbReference>
<reference evidence="3" key="2">
    <citation type="submission" date="2008-04" db="EMBL/GenBank/DDBJ databases">
        <authorList>
            <consortium name="NIH - Zebrafish Gene Collection (ZGC) project"/>
        </authorList>
    </citation>
    <scope>NUCLEOTIDE SEQUENCE [LARGE SCALE MRNA]</scope>
</reference>
<reference evidence="4" key="4">
    <citation type="submission" date="2025-04" db="UniProtKB">
        <authorList>
            <consortium name="RefSeq"/>
        </authorList>
    </citation>
    <scope>IDENTIFICATION</scope>
</reference>
<dbReference type="InterPro" id="IPR046815">
    <property type="entry name" value="P2RX7_C"/>
</dbReference>
<proteinExistence type="evidence at transcript level"/>
<feature type="compositionally biased region" description="Low complexity" evidence="1">
    <location>
        <begin position="1"/>
        <end position="16"/>
    </location>
</feature>
<gene>
    <name evidence="4" type="primary">nnrb</name>
    <name evidence="3 4 5" type="ORF">zgc:195170</name>
</gene>
<dbReference type="SMR" id="B3DIP2"/>
<accession>B3DIP2</accession>
<evidence type="ECO:0000259" key="2">
    <source>
        <dbReference type="Pfam" id="PF20478"/>
    </source>
</evidence>
<dbReference type="EMBL" id="BC163199">
    <property type="protein sequence ID" value="AAI63199.1"/>
    <property type="molecule type" value="mRNA"/>
</dbReference>
<feature type="domain" description="P2X purinoreceptor 7 intracellular" evidence="2">
    <location>
        <begin position="58"/>
        <end position="192"/>
    </location>
</feature>
<organism evidence="3">
    <name type="scientific">Danio rerio</name>
    <name type="common">Zebrafish</name>
    <name type="synonym">Brachydanio rerio</name>
    <dbReference type="NCBI Taxonomy" id="7955"/>
    <lineage>
        <taxon>Eukaryota</taxon>
        <taxon>Metazoa</taxon>
        <taxon>Chordata</taxon>
        <taxon>Craniata</taxon>
        <taxon>Vertebrata</taxon>
        <taxon>Euteleostomi</taxon>
        <taxon>Actinopterygii</taxon>
        <taxon>Neopterygii</taxon>
        <taxon>Teleostei</taxon>
        <taxon>Ostariophysi</taxon>
        <taxon>Cypriniformes</taxon>
        <taxon>Danionidae</taxon>
        <taxon>Danioninae</taxon>
        <taxon>Danio</taxon>
    </lineage>
</organism>
<evidence type="ECO:0000256" key="1">
    <source>
        <dbReference type="SAM" id="MobiDB-lite"/>
    </source>
</evidence>
<reference evidence="4" key="1">
    <citation type="journal article" date="2002" name="Proc. Natl. Acad. Sci. U.S.A.">
        <title>Generation and initial analysis of more than 15,000 full-length human and mouse cDNA sequences.</title>
        <authorList>
            <consortium name="Mammalian Gene Collection Program Team"/>
            <person name="Strausberg R.L."/>
            <person name="Feingold E.A."/>
            <person name="Grouse L.H."/>
            <person name="Derge J.G."/>
            <person name="Klausner R.D."/>
            <person name="Collins F.S."/>
            <person name="Wagner L."/>
            <person name="Shenmen C.M."/>
            <person name="Schuler G.D."/>
            <person name="Altschul S.F."/>
            <person name="Zeeberg B."/>
            <person name="Buetow K.H."/>
            <person name="Schaefer C.F."/>
            <person name="Bhat N.K."/>
            <person name="Hopkins R.F."/>
            <person name="Jordan H."/>
            <person name="Moore T."/>
            <person name="Max S.I."/>
            <person name="Wang J."/>
            <person name="Hsieh F."/>
            <person name="Diatchenko L."/>
            <person name="Marusina K."/>
            <person name="Farmer A.A."/>
            <person name="Rubin G.M."/>
            <person name="Hong L."/>
            <person name="Stapleton M."/>
            <person name="Soares M.B."/>
            <person name="Bonaldo M.F."/>
            <person name="Casavant T.L."/>
            <person name="Scheetz T.E."/>
            <person name="Brownstein M.J."/>
            <person name="Usdin T.B."/>
            <person name="Toshiyuki S."/>
            <person name="Carninci P."/>
            <person name="Prange C."/>
            <person name="Raha S.S."/>
            <person name="Loquellano N.A."/>
            <person name="Peters G.J."/>
            <person name="Abramson R.D."/>
            <person name="Mullahy S.J."/>
            <person name="Bosak S.A."/>
            <person name="McEwan P.J."/>
            <person name="McKernan K.J."/>
            <person name="Malek J.A."/>
            <person name="Gunaratne P.H."/>
            <person name="Richards S."/>
            <person name="Worley K.C."/>
            <person name="Hale S."/>
            <person name="Garcia A.M."/>
            <person name="Gay L.J."/>
            <person name="Hulyk S.W."/>
            <person name="Villalon D.K."/>
            <person name="Muzny D.M."/>
            <person name="Sodergren E.J."/>
            <person name="Lu X."/>
            <person name="Gibbs R.A."/>
            <person name="Fahey J."/>
            <person name="Helton E."/>
            <person name="Ketteman M."/>
            <person name="Madan A."/>
            <person name="Rodrigues S."/>
            <person name="Sanchez A."/>
            <person name="Whiting M."/>
            <person name="Madan A."/>
            <person name="Young A.C."/>
            <person name="Shevchenko Y."/>
            <person name="Bouffard G.G."/>
            <person name="Blakesley R.W."/>
            <person name="Touchman J.W."/>
            <person name="Green E.D."/>
            <person name="Dickson M.C."/>
            <person name="Rodriguez A.C."/>
            <person name="Grimwood J."/>
            <person name="Schmutz J."/>
            <person name="Myers R.M."/>
            <person name="Butterfield Y.S."/>
            <person name="Krzywinski M.I."/>
            <person name="Skalska U."/>
            <person name="Smailus D.E."/>
            <person name="Schnerch A."/>
            <person name="Schein J.E."/>
            <person name="Jones S.J."/>
            <person name="Marra M.A."/>
        </authorList>
    </citation>
    <scope>NUCLEOTIDE SEQUENCE</scope>
</reference>
<protein>
    <submittedName>
        <fullName evidence="4">Uncharacterized protein LOC100170800</fullName>
    </submittedName>
    <submittedName>
        <fullName evidence="3">Zgc:195170 protein</fullName>
    </submittedName>
</protein>
<name>B3DIP2_DANRE</name>
<evidence type="ECO:0000313" key="4">
    <source>
        <dbReference type="RefSeq" id="NP_001124110.1"/>
    </source>
</evidence>
<dbReference type="Pfam" id="PF20478">
    <property type="entry name" value="P2RX7_C"/>
    <property type="match status" value="1"/>
</dbReference>
<dbReference type="GeneID" id="100170800"/>
<dbReference type="PANTHER" id="PTHR36981:SF9">
    <property type="entry name" value="NANOR-RELATED"/>
    <property type="match status" value="1"/>
</dbReference>
<evidence type="ECO:0000313" key="5">
    <source>
        <dbReference type="ZFIN" id="ZDB-GENE-080723-62"/>
    </source>
</evidence>
<reference evidence="4" key="3">
    <citation type="journal article" date="2011" name="Brief. Bioinform.">
        <title>Phylogenetic-based propagation of functional annotations within the Gene Ontology consortium.</title>
        <authorList>
            <person name="Gaudet P."/>
            <person name="Livstone M.S."/>
            <person name="Lewis S.E."/>
            <person name="Thomas P.D."/>
        </authorList>
    </citation>
    <scope>NUCLEOTIDE SEQUENCE</scope>
</reference>
<dbReference type="ZFIN" id="ZDB-GENE-080723-62">
    <property type="gene designation" value="zgc:195170"/>
</dbReference>
<dbReference type="OrthoDB" id="8433683at2759"/>
<dbReference type="AGR" id="ZFIN:ZDB-GENE-080723-62"/>
<dbReference type="AlphaFoldDB" id="B3DIP2"/>
<evidence type="ECO:0000313" key="3">
    <source>
        <dbReference type="EMBL" id="AAI63199.1"/>
    </source>
</evidence>
<dbReference type="RefSeq" id="NP_001124110.1">
    <property type="nucleotide sequence ID" value="NM_001130638.1"/>
</dbReference>
<feature type="region of interest" description="Disordered" evidence="1">
    <location>
        <begin position="1"/>
        <end position="61"/>
    </location>
</feature>
<sequence>MDSDSESSVCSGSDSSVEVEDFSPPDSPQSHLVEESTGPLPYQFEPLNRNAPVNAGESDNSPDYANMDVSQWCSCGNCSRLRPEENVCCRDIPEVHTNGRLNGLNCITNDPGFQSIALNPTVLQLTNAIDRHSNGEMRNAARNSFYRHVAYRNIVWWCWGYLGREIRVVIPSCAVTRIRQEFPDENENYTGYLPRPM</sequence>